<evidence type="ECO:0000313" key="3">
    <source>
        <dbReference type="Proteomes" id="UP000663854"/>
    </source>
</evidence>
<keyword evidence="4" id="KW-1185">Reference proteome</keyword>
<dbReference type="Proteomes" id="UP000663854">
    <property type="component" value="Unassembled WGS sequence"/>
</dbReference>
<gene>
    <name evidence="2" type="ORF">JXQ802_LOCUS53530</name>
    <name evidence="1" type="ORF">PYM288_LOCUS37127</name>
</gene>
<dbReference type="AlphaFoldDB" id="A0A815QMT8"/>
<dbReference type="EMBL" id="CAJNOL010009450">
    <property type="protein sequence ID" value="CAF1643422.1"/>
    <property type="molecule type" value="Genomic_DNA"/>
</dbReference>
<comment type="caution">
    <text evidence="1">The sequence shown here is derived from an EMBL/GenBank/DDBJ whole genome shotgun (WGS) entry which is preliminary data.</text>
</comment>
<dbReference type="Gene3D" id="2.40.128.270">
    <property type="match status" value="1"/>
</dbReference>
<organism evidence="1 3">
    <name type="scientific">Rotaria sordida</name>
    <dbReference type="NCBI Taxonomy" id="392033"/>
    <lineage>
        <taxon>Eukaryota</taxon>
        <taxon>Metazoa</taxon>
        <taxon>Spiralia</taxon>
        <taxon>Gnathifera</taxon>
        <taxon>Rotifera</taxon>
        <taxon>Eurotatoria</taxon>
        <taxon>Bdelloidea</taxon>
        <taxon>Philodinida</taxon>
        <taxon>Philodinidae</taxon>
        <taxon>Rotaria</taxon>
    </lineage>
</organism>
<evidence type="ECO:0000313" key="2">
    <source>
        <dbReference type="EMBL" id="CAF1643422.1"/>
    </source>
</evidence>
<dbReference type="InterPro" id="IPR038670">
    <property type="entry name" value="HslJ-like_sf"/>
</dbReference>
<evidence type="ECO:0000313" key="1">
    <source>
        <dbReference type="EMBL" id="CAF1465496.1"/>
    </source>
</evidence>
<protein>
    <submittedName>
        <fullName evidence="1">Uncharacterized protein</fullName>
    </submittedName>
</protein>
<accession>A0A815QMT8</accession>
<name>A0A815QMT8_9BILA</name>
<dbReference type="EMBL" id="CAJNOH010007779">
    <property type="protein sequence ID" value="CAF1465496.1"/>
    <property type="molecule type" value="Genomic_DNA"/>
</dbReference>
<sequence length="92" mass="10547">MFKISKDAESSIYHFYTTVINSIHCDLTFSYSTRKWNTSNCRSTLMAGPPDVMKKETIVFNLISNIQEIDVKSVQLLIITTTSGEQVQFARY</sequence>
<dbReference type="Proteomes" id="UP000663870">
    <property type="component" value="Unassembled WGS sequence"/>
</dbReference>
<proteinExistence type="predicted"/>
<reference evidence="1" key="1">
    <citation type="submission" date="2021-02" db="EMBL/GenBank/DDBJ databases">
        <authorList>
            <person name="Nowell W R."/>
        </authorList>
    </citation>
    <scope>NUCLEOTIDE SEQUENCE</scope>
</reference>
<evidence type="ECO:0000313" key="4">
    <source>
        <dbReference type="Proteomes" id="UP000663870"/>
    </source>
</evidence>